<sequence>MVQLVYSVEKPLNREPELDKLVQSRKRSGARVNPGANSGSSFITQDGYDRNHGPIPYIDIDTHRVAVTGLVNHEISLSIADLQALPQHHVVSALQCAGNRRHTMRTKLKEVCGIDWYDGAVMNCKWSGPLLKDVLDKAGVKVEEGKMSEAHVAFACFQTTTQDDSYYGASIPLSRAMNPENAIMIALEMNGKPLTPNRGAPVRVVTPGIAGARCVKWLDQISVQMCESQNYYQQQDYKILPPEADSKEKAKEWWGKVSSIEEMPVNSVVGIPKSGTTVQRDADGTIEVRGYALPSGADGPIVKVEVSVDDGQSWEEAELINEYEGEDAKNVELKWAWALWKARVKIDKGKSVTIYSRAMDRSGNVQEKCPTWNYRGVCYNGYGEAFDLEIV</sequence>
<dbReference type="SUPFAM" id="SSF56524">
    <property type="entry name" value="Oxidoreductase molybdopterin-binding domain"/>
    <property type="match status" value="1"/>
</dbReference>
<dbReference type="AlphaFoldDB" id="A0A8H6E077"/>
<evidence type="ECO:0000259" key="6">
    <source>
        <dbReference type="Pfam" id="PF00174"/>
    </source>
</evidence>
<evidence type="ECO:0000259" key="7">
    <source>
        <dbReference type="Pfam" id="PF03404"/>
    </source>
</evidence>
<dbReference type="PRINTS" id="PR00407">
    <property type="entry name" value="EUMOPTERIN"/>
</dbReference>
<dbReference type="InterPro" id="IPR036374">
    <property type="entry name" value="OxRdtase_Mopterin-bd_sf"/>
</dbReference>
<dbReference type="InterPro" id="IPR005066">
    <property type="entry name" value="MoCF_OxRdtse_dimer"/>
</dbReference>
<dbReference type="Gene3D" id="3.90.420.10">
    <property type="entry name" value="Oxidoreductase, molybdopterin-binding domain"/>
    <property type="match status" value="1"/>
</dbReference>
<accession>A0A8H6E077</accession>
<evidence type="ECO:0000313" key="9">
    <source>
        <dbReference type="Proteomes" id="UP000624244"/>
    </source>
</evidence>
<dbReference type="EMBL" id="WNKQ01000001">
    <property type="protein sequence ID" value="KAF5854537.1"/>
    <property type="molecule type" value="Genomic_DNA"/>
</dbReference>
<dbReference type="PANTHER" id="PTHR19372:SF7">
    <property type="entry name" value="SULFITE OXIDASE, MITOCHONDRIAL"/>
    <property type="match status" value="1"/>
</dbReference>
<comment type="caution">
    <text evidence="8">The sequence shown here is derived from an EMBL/GenBank/DDBJ whole genome shotgun (WGS) entry which is preliminary data.</text>
</comment>
<dbReference type="GO" id="GO:0006790">
    <property type="term" value="P:sulfur compound metabolic process"/>
    <property type="evidence" value="ECO:0007669"/>
    <property type="project" value="TreeGrafter"/>
</dbReference>
<dbReference type="Proteomes" id="UP000624244">
    <property type="component" value="Unassembled WGS sequence"/>
</dbReference>
<evidence type="ECO:0000256" key="2">
    <source>
        <dbReference type="ARBA" id="ARBA00022505"/>
    </source>
</evidence>
<feature type="domain" description="Moybdenum cofactor oxidoreductase dimerisation" evidence="7">
    <location>
        <begin position="259"/>
        <end position="382"/>
    </location>
</feature>
<dbReference type="PANTHER" id="PTHR19372">
    <property type="entry name" value="SULFITE REDUCTASE"/>
    <property type="match status" value="1"/>
</dbReference>
<dbReference type="InterPro" id="IPR008335">
    <property type="entry name" value="Mopterin_OxRdtase_euk"/>
</dbReference>
<name>A0A8H6E077_COCSA</name>
<dbReference type="SUPFAM" id="SSF81296">
    <property type="entry name" value="E set domains"/>
    <property type="match status" value="1"/>
</dbReference>
<protein>
    <recommendedName>
        <fullName evidence="10">Sulfite oxidase</fullName>
    </recommendedName>
</protein>
<organism evidence="8 9">
    <name type="scientific">Cochliobolus sativus</name>
    <name type="common">Common root rot and spot blotch fungus</name>
    <name type="synonym">Bipolaris sorokiniana</name>
    <dbReference type="NCBI Taxonomy" id="45130"/>
    <lineage>
        <taxon>Eukaryota</taxon>
        <taxon>Fungi</taxon>
        <taxon>Dikarya</taxon>
        <taxon>Ascomycota</taxon>
        <taxon>Pezizomycotina</taxon>
        <taxon>Dothideomycetes</taxon>
        <taxon>Pleosporomycetidae</taxon>
        <taxon>Pleosporales</taxon>
        <taxon>Pleosporineae</taxon>
        <taxon>Pleosporaceae</taxon>
        <taxon>Bipolaris</taxon>
    </lineage>
</organism>
<evidence type="ECO:0000256" key="3">
    <source>
        <dbReference type="ARBA" id="ARBA00022723"/>
    </source>
</evidence>
<comment type="cofactor">
    <cofactor evidence="1">
        <name>Mo-molybdopterin</name>
        <dbReference type="ChEBI" id="CHEBI:71302"/>
    </cofactor>
</comment>
<dbReference type="InterPro" id="IPR014756">
    <property type="entry name" value="Ig_E-set"/>
</dbReference>
<feature type="region of interest" description="Disordered" evidence="5">
    <location>
        <begin position="24"/>
        <end position="45"/>
    </location>
</feature>
<feature type="compositionally biased region" description="Polar residues" evidence="5">
    <location>
        <begin position="35"/>
        <end position="44"/>
    </location>
</feature>
<dbReference type="GO" id="GO:0005739">
    <property type="term" value="C:mitochondrion"/>
    <property type="evidence" value="ECO:0007669"/>
    <property type="project" value="TreeGrafter"/>
</dbReference>
<dbReference type="Gene3D" id="2.60.40.650">
    <property type="match status" value="1"/>
</dbReference>
<reference evidence="8" key="1">
    <citation type="submission" date="2019-11" db="EMBL/GenBank/DDBJ databases">
        <title>Bipolaris sorokiniana Genome sequencing.</title>
        <authorList>
            <person name="Wang H."/>
        </authorList>
    </citation>
    <scope>NUCLEOTIDE SEQUENCE</scope>
</reference>
<dbReference type="GO" id="GO:0020037">
    <property type="term" value="F:heme binding"/>
    <property type="evidence" value="ECO:0007669"/>
    <property type="project" value="TreeGrafter"/>
</dbReference>
<evidence type="ECO:0000313" key="8">
    <source>
        <dbReference type="EMBL" id="KAF5854537.1"/>
    </source>
</evidence>
<keyword evidence="4" id="KW-0560">Oxidoreductase</keyword>
<dbReference type="GO" id="GO:0008482">
    <property type="term" value="F:sulfite oxidase activity"/>
    <property type="evidence" value="ECO:0007669"/>
    <property type="project" value="TreeGrafter"/>
</dbReference>
<evidence type="ECO:0000256" key="4">
    <source>
        <dbReference type="ARBA" id="ARBA00023002"/>
    </source>
</evidence>
<feature type="domain" description="Oxidoreductase molybdopterin-binding" evidence="6">
    <location>
        <begin position="52"/>
        <end position="232"/>
    </location>
</feature>
<evidence type="ECO:0008006" key="10">
    <source>
        <dbReference type="Google" id="ProtNLM"/>
    </source>
</evidence>
<dbReference type="GO" id="GO:0043546">
    <property type="term" value="F:molybdopterin cofactor binding"/>
    <property type="evidence" value="ECO:0007669"/>
    <property type="project" value="TreeGrafter"/>
</dbReference>
<dbReference type="GO" id="GO:0030151">
    <property type="term" value="F:molybdenum ion binding"/>
    <property type="evidence" value="ECO:0007669"/>
    <property type="project" value="InterPro"/>
</dbReference>
<evidence type="ECO:0000256" key="1">
    <source>
        <dbReference type="ARBA" id="ARBA00001924"/>
    </source>
</evidence>
<dbReference type="Pfam" id="PF00174">
    <property type="entry name" value="Oxidored_molyb"/>
    <property type="match status" value="1"/>
</dbReference>
<dbReference type="Pfam" id="PF03404">
    <property type="entry name" value="Mo-co_dimer"/>
    <property type="match status" value="1"/>
</dbReference>
<keyword evidence="2" id="KW-0500">Molybdenum</keyword>
<keyword evidence="3" id="KW-0479">Metal-binding</keyword>
<evidence type="ECO:0000256" key="5">
    <source>
        <dbReference type="SAM" id="MobiDB-lite"/>
    </source>
</evidence>
<gene>
    <name evidence="8" type="ORF">GGP41_007322</name>
</gene>
<dbReference type="InterPro" id="IPR000572">
    <property type="entry name" value="OxRdtase_Mopterin-bd_dom"/>
</dbReference>
<proteinExistence type="predicted"/>